<dbReference type="OrthoDB" id="311825at2759"/>
<proteinExistence type="predicted"/>
<sequence>MIPLSRTFAGKTAHYSPDGYGRDSYILTDNGGIFKKGFITALSKKQPSSNNSPIRQPRIYAKFARYSSNGTGRDSYINFNSGGLLSPYGSKPFHTTLRNWSPIKLINTNDMLYKTQHKWLMSRTRKNPGQEAMTSRLSAPKRQWSNSPQKSSATSRKLILPNLYAKNS</sequence>
<evidence type="ECO:0000313" key="3">
    <source>
        <dbReference type="Proteomes" id="UP000187209"/>
    </source>
</evidence>
<feature type="region of interest" description="Disordered" evidence="1">
    <location>
        <begin position="124"/>
        <end position="156"/>
    </location>
</feature>
<dbReference type="Proteomes" id="UP000187209">
    <property type="component" value="Unassembled WGS sequence"/>
</dbReference>
<keyword evidence="3" id="KW-1185">Reference proteome</keyword>
<accession>A0A1R2BQZ0</accession>
<reference evidence="2 3" key="1">
    <citation type="submission" date="2016-11" db="EMBL/GenBank/DDBJ databases">
        <title>The macronuclear genome of Stentor coeruleus: a giant cell with tiny introns.</title>
        <authorList>
            <person name="Slabodnick M."/>
            <person name="Ruby J.G."/>
            <person name="Reiff S.B."/>
            <person name="Swart E.C."/>
            <person name="Gosai S."/>
            <person name="Prabakaran S."/>
            <person name="Witkowska E."/>
            <person name="Larue G.E."/>
            <person name="Fisher S."/>
            <person name="Freeman R.M."/>
            <person name="Gunawardena J."/>
            <person name="Chu W."/>
            <person name="Stover N.A."/>
            <person name="Gregory B.D."/>
            <person name="Nowacki M."/>
            <person name="Derisi J."/>
            <person name="Roy S.W."/>
            <person name="Marshall W.F."/>
            <person name="Sood P."/>
        </authorList>
    </citation>
    <scope>NUCLEOTIDE SEQUENCE [LARGE SCALE GENOMIC DNA]</scope>
    <source>
        <strain evidence="2">WM001</strain>
    </source>
</reference>
<dbReference type="EMBL" id="MPUH01000484">
    <property type="protein sequence ID" value="OMJ79171.1"/>
    <property type="molecule type" value="Genomic_DNA"/>
</dbReference>
<feature type="compositionally biased region" description="Polar residues" evidence="1">
    <location>
        <begin position="132"/>
        <end position="155"/>
    </location>
</feature>
<comment type="caution">
    <text evidence="2">The sequence shown here is derived from an EMBL/GenBank/DDBJ whole genome shotgun (WGS) entry which is preliminary data.</text>
</comment>
<evidence type="ECO:0000256" key="1">
    <source>
        <dbReference type="SAM" id="MobiDB-lite"/>
    </source>
</evidence>
<evidence type="ECO:0000313" key="2">
    <source>
        <dbReference type="EMBL" id="OMJ79171.1"/>
    </source>
</evidence>
<gene>
    <name evidence="2" type="ORF">SteCoe_20872</name>
</gene>
<organism evidence="2 3">
    <name type="scientific">Stentor coeruleus</name>
    <dbReference type="NCBI Taxonomy" id="5963"/>
    <lineage>
        <taxon>Eukaryota</taxon>
        <taxon>Sar</taxon>
        <taxon>Alveolata</taxon>
        <taxon>Ciliophora</taxon>
        <taxon>Postciliodesmatophora</taxon>
        <taxon>Heterotrichea</taxon>
        <taxon>Heterotrichida</taxon>
        <taxon>Stentoridae</taxon>
        <taxon>Stentor</taxon>
    </lineage>
</organism>
<protein>
    <submittedName>
        <fullName evidence="2">Uncharacterized protein</fullName>
    </submittedName>
</protein>
<name>A0A1R2BQZ0_9CILI</name>
<dbReference type="AlphaFoldDB" id="A0A1R2BQZ0"/>